<comment type="caution">
    <text evidence="2">The sequence shown here is derived from an EMBL/GenBank/DDBJ whole genome shotgun (WGS) entry which is preliminary data.</text>
</comment>
<dbReference type="GeneID" id="301143122"/>
<keyword evidence="2" id="KW-0167">Capsid protein</keyword>
<keyword evidence="3" id="KW-1185">Reference proteome</keyword>
<keyword evidence="2" id="KW-0946">Virion</keyword>
<dbReference type="RefSeq" id="WP_066235296.1">
    <property type="nucleotide sequence ID" value="NZ_JARTFQ010000004.1"/>
</dbReference>
<dbReference type="Pfam" id="PF07875">
    <property type="entry name" value="Coat_F"/>
    <property type="match status" value="1"/>
</dbReference>
<evidence type="ECO:0000313" key="2">
    <source>
        <dbReference type="EMBL" id="MED4402953.1"/>
    </source>
</evidence>
<reference evidence="2 3" key="1">
    <citation type="submission" date="2023-03" db="EMBL/GenBank/DDBJ databases">
        <title>Bacillus Genome Sequencing.</title>
        <authorList>
            <person name="Dunlap C."/>
        </authorList>
    </citation>
    <scope>NUCLEOTIDE SEQUENCE [LARGE SCALE GENOMIC DNA]</scope>
    <source>
        <strain evidence="2 3">NRS-1717</strain>
    </source>
</reference>
<evidence type="ECO:0000256" key="1">
    <source>
        <dbReference type="SAM" id="MobiDB-lite"/>
    </source>
</evidence>
<name>A0ABU6P0R7_9BACI</name>
<dbReference type="InterPro" id="IPR012851">
    <property type="entry name" value="Spore_coat_CotF-like"/>
</dbReference>
<gene>
    <name evidence="2" type="ORF">P9271_16735</name>
</gene>
<dbReference type="EMBL" id="JARTFS010000013">
    <property type="protein sequence ID" value="MED4402953.1"/>
    <property type="molecule type" value="Genomic_DNA"/>
</dbReference>
<proteinExistence type="predicted"/>
<feature type="region of interest" description="Disordered" evidence="1">
    <location>
        <begin position="1"/>
        <end position="20"/>
    </location>
</feature>
<feature type="compositionally biased region" description="Polar residues" evidence="1">
    <location>
        <begin position="1"/>
        <end position="19"/>
    </location>
</feature>
<evidence type="ECO:0000313" key="3">
    <source>
        <dbReference type="Proteomes" id="UP001342826"/>
    </source>
</evidence>
<protein>
    <submittedName>
        <fullName evidence="2">Spore coat protein</fullName>
    </submittedName>
</protein>
<sequence length="111" mass="13093">MQQNKIQNPETQVQQSPQMNERDFINDILATEKYLTSAYTTALNELSHQALYKDLLTVSNETQDAQRHLYNLMFKNGWYKLEAAEIQKIQQSYDQFSSYLDQQSPYGKMMQ</sequence>
<accession>A0ABU6P0R7</accession>
<dbReference type="Proteomes" id="UP001342826">
    <property type="component" value="Unassembled WGS sequence"/>
</dbReference>
<organism evidence="2 3">
    <name type="scientific">Metabacillus fastidiosus</name>
    <dbReference type="NCBI Taxonomy" id="1458"/>
    <lineage>
        <taxon>Bacteria</taxon>
        <taxon>Bacillati</taxon>
        <taxon>Bacillota</taxon>
        <taxon>Bacilli</taxon>
        <taxon>Bacillales</taxon>
        <taxon>Bacillaceae</taxon>
        <taxon>Metabacillus</taxon>
    </lineage>
</organism>